<proteinExistence type="predicted"/>
<feature type="region of interest" description="Disordered" evidence="1">
    <location>
        <begin position="1"/>
        <end position="30"/>
    </location>
</feature>
<protein>
    <submittedName>
        <fullName evidence="2">Uncharacterized protein</fullName>
    </submittedName>
</protein>
<evidence type="ECO:0000256" key="1">
    <source>
        <dbReference type="SAM" id="MobiDB-lite"/>
    </source>
</evidence>
<accession>A0A5P1EDK9</accession>
<organism evidence="2 3">
    <name type="scientific">Asparagus officinalis</name>
    <name type="common">Garden asparagus</name>
    <dbReference type="NCBI Taxonomy" id="4686"/>
    <lineage>
        <taxon>Eukaryota</taxon>
        <taxon>Viridiplantae</taxon>
        <taxon>Streptophyta</taxon>
        <taxon>Embryophyta</taxon>
        <taxon>Tracheophyta</taxon>
        <taxon>Spermatophyta</taxon>
        <taxon>Magnoliopsida</taxon>
        <taxon>Liliopsida</taxon>
        <taxon>Asparagales</taxon>
        <taxon>Asparagaceae</taxon>
        <taxon>Asparagoideae</taxon>
        <taxon>Asparagus</taxon>
    </lineage>
</organism>
<sequence>MFSLEAAEAKRNKVNRESTKRGRATYTGGSRSIVRAKQKVRAQIEESGGSSSALKEYLGTHATLVDPNGDTYSCIYPDTQTQEYCAEVVIMAREDMERKIVRVPPLVT</sequence>
<reference evidence="3" key="1">
    <citation type="journal article" date="2017" name="Nat. Commun.">
        <title>The asparagus genome sheds light on the origin and evolution of a young Y chromosome.</title>
        <authorList>
            <person name="Harkess A."/>
            <person name="Zhou J."/>
            <person name="Xu C."/>
            <person name="Bowers J.E."/>
            <person name="Van der Hulst R."/>
            <person name="Ayyampalayam S."/>
            <person name="Mercati F."/>
            <person name="Riccardi P."/>
            <person name="McKain M.R."/>
            <person name="Kakrana A."/>
            <person name="Tang H."/>
            <person name="Ray J."/>
            <person name="Groenendijk J."/>
            <person name="Arikit S."/>
            <person name="Mathioni S.M."/>
            <person name="Nakano M."/>
            <person name="Shan H."/>
            <person name="Telgmann-Rauber A."/>
            <person name="Kanno A."/>
            <person name="Yue Z."/>
            <person name="Chen H."/>
            <person name="Li W."/>
            <person name="Chen Y."/>
            <person name="Xu X."/>
            <person name="Zhang Y."/>
            <person name="Luo S."/>
            <person name="Chen H."/>
            <person name="Gao J."/>
            <person name="Mao Z."/>
            <person name="Pires J.C."/>
            <person name="Luo M."/>
            <person name="Kudrna D."/>
            <person name="Wing R.A."/>
            <person name="Meyers B.C."/>
            <person name="Yi K."/>
            <person name="Kong H."/>
            <person name="Lavrijsen P."/>
            <person name="Sunseri F."/>
            <person name="Falavigna A."/>
            <person name="Ye Y."/>
            <person name="Leebens-Mack J.H."/>
            <person name="Chen G."/>
        </authorList>
    </citation>
    <scope>NUCLEOTIDE SEQUENCE [LARGE SCALE GENOMIC DNA]</scope>
    <source>
        <strain evidence="3">cv. DH0086</strain>
    </source>
</reference>
<dbReference type="Gramene" id="ONK63968">
    <property type="protein sequence ID" value="ONK63968"/>
    <property type="gene ID" value="A4U43_C07F20760"/>
</dbReference>
<dbReference type="AlphaFoldDB" id="A0A5P1EDK9"/>
<evidence type="ECO:0000313" key="3">
    <source>
        <dbReference type="Proteomes" id="UP000243459"/>
    </source>
</evidence>
<keyword evidence="3" id="KW-1185">Reference proteome</keyword>
<gene>
    <name evidence="2" type="ORF">A4U43_C07F20760</name>
</gene>
<dbReference type="Proteomes" id="UP000243459">
    <property type="component" value="Chromosome 7"/>
</dbReference>
<name>A0A5P1EDK9_ASPOF</name>
<dbReference type="EMBL" id="CM007387">
    <property type="protein sequence ID" value="ONK63968.1"/>
    <property type="molecule type" value="Genomic_DNA"/>
</dbReference>
<evidence type="ECO:0000313" key="2">
    <source>
        <dbReference type="EMBL" id="ONK63968.1"/>
    </source>
</evidence>
<feature type="compositionally biased region" description="Basic and acidic residues" evidence="1">
    <location>
        <begin position="7"/>
        <end position="20"/>
    </location>
</feature>